<dbReference type="AlphaFoldDB" id="A0A9P5ZLN2"/>
<feature type="compositionally biased region" description="Basic and acidic residues" evidence="1">
    <location>
        <begin position="246"/>
        <end position="257"/>
    </location>
</feature>
<sequence length="289" mass="31590">MLKRIQKRIQKKEKEAELGLDDDTKEILGFNDTDSDESDSSGVDWEDDDSDDEEPLGLLEEPVGGDRDEGLIEEDEESEDEWDAGAESDTDEISKVTVQEALNDPIYVSSLDAGAGEWQCVVCPGKIFKGSKMIDAHRESKAHKRRFTNFSKLAKSSEPTGNASVVLGALSKGPNPPRQVEDGITITSKSNRASKREKSSQVRKEKRLKQRAQAKAKAKAKANEAAVENPQSEGASPSPQRKRKRVAVEPAKDRDDGTSPPLKVAATGIRPKRMKADKSSKGPKPPKPS</sequence>
<reference evidence="2" key="1">
    <citation type="submission" date="2020-11" db="EMBL/GenBank/DDBJ databases">
        <authorList>
            <consortium name="DOE Joint Genome Institute"/>
            <person name="Ahrendt S."/>
            <person name="Riley R."/>
            <person name="Andreopoulos W."/>
            <person name="Labutti K."/>
            <person name="Pangilinan J."/>
            <person name="Ruiz-Duenas F.J."/>
            <person name="Barrasa J.M."/>
            <person name="Sanchez-Garcia M."/>
            <person name="Camarero S."/>
            <person name="Miyauchi S."/>
            <person name="Serrano A."/>
            <person name="Linde D."/>
            <person name="Babiker R."/>
            <person name="Drula E."/>
            <person name="Ayuso-Fernandez I."/>
            <person name="Pacheco R."/>
            <person name="Padilla G."/>
            <person name="Ferreira P."/>
            <person name="Barriuso J."/>
            <person name="Kellner H."/>
            <person name="Castanera R."/>
            <person name="Alfaro M."/>
            <person name="Ramirez L."/>
            <person name="Pisabarro A.G."/>
            <person name="Kuo A."/>
            <person name="Tritt A."/>
            <person name="Lipzen A."/>
            <person name="He G."/>
            <person name="Yan M."/>
            <person name="Ng V."/>
            <person name="Cullen D."/>
            <person name="Martin F."/>
            <person name="Rosso M.-N."/>
            <person name="Henrissat B."/>
            <person name="Hibbett D."/>
            <person name="Martinez A.T."/>
            <person name="Grigoriev I.V."/>
        </authorList>
    </citation>
    <scope>NUCLEOTIDE SEQUENCE</scope>
    <source>
        <strain evidence="2">ATCC 90797</strain>
    </source>
</reference>
<feature type="compositionally biased region" description="Basic and acidic residues" evidence="1">
    <location>
        <begin position="194"/>
        <end position="203"/>
    </location>
</feature>
<feature type="compositionally biased region" description="Polar residues" evidence="1">
    <location>
        <begin position="229"/>
        <end position="239"/>
    </location>
</feature>
<organism evidence="2 3">
    <name type="scientific">Pleurotus eryngii</name>
    <name type="common">Boletus of the steppes</name>
    <dbReference type="NCBI Taxonomy" id="5323"/>
    <lineage>
        <taxon>Eukaryota</taxon>
        <taxon>Fungi</taxon>
        <taxon>Dikarya</taxon>
        <taxon>Basidiomycota</taxon>
        <taxon>Agaricomycotina</taxon>
        <taxon>Agaricomycetes</taxon>
        <taxon>Agaricomycetidae</taxon>
        <taxon>Agaricales</taxon>
        <taxon>Pleurotineae</taxon>
        <taxon>Pleurotaceae</taxon>
        <taxon>Pleurotus</taxon>
    </lineage>
</organism>
<feature type="region of interest" description="Disordered" evidence="1">
    <location>
        <begin position="139"/>
        <end position="289"/>
    </location>
</feature>
<gene>
    <name evidence="2" type="ORF">BDN71DRAFT_1454349</name>
</gene>
<dbReference type="InterPro" id="IPR036236">
    <property type="entry name" value="Znf_C2H2_sf"/>
</dbReference>
<accession>A0A9P5ZLN2</accession>
<name>A0A9P5ZLN2_PLEER</name>
<dbReference type="EMBL" id="MU154643">
    <property type="protein sequence ID" value="KAF9490353.1"/>
    <property type="molecule type" value="Genomic_DNA"/>
</dbReference>
<evidence type="ECO:0000256" key="1">
    <source>
        <dbReference type="SAM" id="MobiDB-lite"/>
    </source>
</evidence>
<feature type="compositionally biased region" description="Acidic residues" evidence="1">
    <location>
        <begin position="33"/>
        <end position="55"/>
    </location>
</feature>
<keyword evidence="3" id="KW-1185">Reference proteome</keyword>
<protein>
    <submittedName>
        <fullName evidence="2">Uncharacterized protein</fullName>
    </submittedName>
</protein>
<dbReference type="SUPFAM" id="SSF57667">
    <property type="entry name" value="beta-beta-alpha zinc fingers"/>
    <property type="match status" value="1"/>
</dbReference>
<comment type="caution">
    <text evidence="2">The sequence shown here is derived from an EMBL/GenBank/DDBJ whole genome shotgun (WGS) entry which is preliminary data.</text>
</comment>
<feature type="compositionally biased region" description="Basic residues" evidence="1">
    <location>
        <begin position="204"/>
        <end position="220"/>
    </location>
</feature>
<dbReference type="Gene3D" id="3.30.160.60">
    <property type="entry name" value="Classic Zinc Finger"/>
    <property type="match status" value="1"/>
</dbReference>
<evidence type="ECO:0000313" key="2">
    <source>
        <dbReference type="EMBL" id="KAF9490353.1"/>
    </source>
</evidence>
<feature type="compositionally biased region" description="Basic residues" evidence="1">
    <location>
        <begin position="1"/>
        <end position="11"/>
    </location>
</feature>
<dbReference type="OrthoDB" id="2538461at2759"/>
<evidence type="ECO:0000313" key="3">
    <source>
        <dbReference type="Proteomes" id="UP000807025"/>
    </source>
</evidence>
<dbReference type="Proteomes" id="UP000807025">
    <property type="component" value="Unassembled WGS sequence"/>
</dbReference>
<feature type="region of interest" description="Disordered" evidence="1">
    <location>
        <begin position="1"/>
        <end position="92"/>
    </location>
</feature>
<feature type="compositionally biased region" description="Acidic residues" evidence="1">
    <location>
        <begin position="71"/>
        <end position="91"/>
    </location>
</feature>
<proteinExistence type="predicted"/>